<feature type="region of interest" description="Disordered" evidence="1">
    <location>
        <begin position="20"/>
        <end position="43"/>
    </location>
</feature>
<dbReference type="AlphaFoldDB" id="A0A5A7P9P3"/>
<gene>
    <name evidence="2" type="ORF">STAS_05162</name>
</gene>
<evidence type="ECO:0000313" key="3">
    <source>
        <dbReference type="Proteomes" id="UP000325081"/>
    </source>
</evidence>
<proteinExistence type="predicted"/>
<comment type="caution">
    <text evidence="2">The sequence shown here is derived from an EMBL/GenBank/DDBJ whole genome shotgun (WGS) entry which is preliminary data.</text>
</comment>
<dbReference type="EMBL" id="BKCP01003558">
    <property type="protein sequence ID" value="GER29304.1"/>
    <property type="molecule type" value="Genomic_DNA"/>
</dbReference>
<accession>A0A5A7P9P3</accession>
<protein>
    <submittedName>
        <fullName evidence="2">Structural maintenance of chromosomes (SMC)family protein</fullName>
    </submittedName>
</protein>
<keyword evidence="3" id="KW-1185">Reference proteome</keyword>
<sequence length="189" mass="21342">MMIGMRPIQRDIAILLDGLKSNRDDGNHKRGPHGVPERQRQRRINQYDQRAIMKPEIDEIPQQIERGHNALDQGEPQRVPAGQITDSQSHEDEGHVGQLLAATAQLPRVAAVITEHSFISYRAHEINSKGKSLCLGHIWSFTKPTVKVDTDAKYQRTSFPIPRCAYLCSSSIEKIALRNLMTNITKNCL</sequence>
<dbReference type="Proteomes" id="UP000325081">
    <property type="component" value="Unassembled WGS sequence"/>
</dbReference>
<reference evidence="3" key="1">
    <citation type="journal article" date="2019" name="Curr. Biol.">
        <title>Genome Sequence of Striga asiatica Provides Insight into the Evolution of Plant Parasitism.</title>
        <authorList>
            <person name="Yoshida S."/>
            <person name="Kim S."/>
            <person name="Wafula E.K."/>
            <person name="Tanskanen J."/>
            <person name="Kim Y.M."/>
            <person name="Honaas L."/>
            <person name="Yang Z."/>
            <person name="Spallek T."/>
            <person name="Conn C.E."/>
            <person name="Ichihashi Y."/>
            <person name="Cheong K."/>
            <person name="Cui S."/>
            <person name="Der J.P."/>
            <person name="Gundlach H."/>
            <person name="Jiao Y."/>
            <person name="Hori C."/>
            <person name="Ishida J.K."/>
            <person name="Kasahara H."/>
            <person name="Kiba T."/>
            <person name="Kim M.S."/>
            <person name="Koo N."/>
            <person name="Laohavisit A."/>
            <person name="Lee Y.H."/>
            <person name="Lumba S."/>
            <person name="McCourt P."/>
            <person name="Mortimer J.C."/>
            <person name="Mutuku J.M."/>
            <person name="Nomura T."/>
            <person name="Sasaki-Sekimoto Y."/>
            <person name="Seto Y."/>
            <person name="Wang Y."/>
            <person name="Wakatake T."/>
            <person name="Sakakibara H."/>
            <person name="Demura T."/>
            <person name="Yamaguchi S."/>
            <person name="Yoneyama K."/>
            <person name="Manabe R.I."/>
            <person name="Nelson D.C."/>
            <person name="Schulman A.H."/>
            <person name="Timko M.P."/>
            <person name="dePamphilis C.W."/>
            <person name="Choi D."/>
            <person name="Shirasu K."/>
        </authorList>
    </citation>
    <scope>NUCLEOTIDE SEQUENCE [LARGE SCALE GENOMIC DNA]</scope>
    <source>
        <strain evidence="3">cv. UVA1</strain>
    </source>
</reference>
<organism evidence="2 3">
    <name type="scientific">Striga asiatica</name>
    <name type="common">Asiatic witchweed</name>
    <name type="synonym">Buchnera asiatica</name>
    <dbReference type="NCBI Taxonomy" id="4170"/>
    <lineage>
        <taxon>Eukaryota</taxon>
        <taxon>Viridiplantae</taxon>
        <taxon>Streptophyta</taxon>
        <taxon>Embryophyta</taxon>
        <taxon>Tracheophyta</taxon>
        <taxon>Spermatophyta</taxon>
        <taxon>Magnoliopsida</taxon>
        <taxon>eudicotyledons</taxon>
        <taxon>Gunneridae</taxon>
        <taxon>Pentapetalae</taxon>
        <taxon>asterids</taxon>
        <taxon>lamiids</taxon>
        <taxon>Lamiales</taxon>
        <taxon>Orobanchaceae</taxon>
        <taxon>Buchnereae</taxon>
        <taxon>Striga</taxon>
    </lineage>
</organism>
<name>A0A5A7P9P3_STRAF</name>
<evidence type="ECO:0000256" key="1">
    <source>
        <dbReference type="SAM" id="MobiDB-lite"/>
    </source>
</evidence>
<evidence type="ECO:0000313" key="2">
    <source>
        <dbReference type="EMBL" id="GER29304.1"/>
    </source>
</evidence>
<feature type="region of interest" description="Disordered" evidence="1">
    <location>
        <begin position="70"/>
        <end position="92"/>
    </location>
</feature>